<evidence type="ECO:0000256" key="1">
    <source>
        <dbReference type="SAM" id="Coils"/>
    </source>
</evidence>
<dbReference type="RefSeq" id="WP_130447818.1">
    <property type="nucleotide sequence ID" value="NZ_SHKR01000015.1"/>
</dbReference>
<comment type="caution">
    <text evidence="3">The sequence shown here is derived from an EMBL/GenBank/DDBJ whole genome shotgun (WGS) entry which is preliminary data.</text>
</comment>
<dbReference type="OrthoDB" id="5188619at2"/>
<evidence type="ECO:0000313" key="3">
    <source>
        <dbReference type="EMBL" id="RZU11367.1"/>
    </source>
</evidence>
<accession>A0A4Q7WML5</accession>
<sequence length="304" mass="33141">MGTETDTPQTTGNCAGCDPGGLACSTEMYKRQAEVAEESAKALDKYQEKFESARAAYAKARADAKADVEKAKQDLETVKQALCKLSIEDRKCLRDSYNKVYQAIKDCSGTTGGCCVGDCSYPTEATDSETTSSLAGLIDQYRQAAATNQACFANLIKLLDTIPAEITTLKKDVGDLVDQVGKAADKDVLVRLYAKYLVVRLGLEGDRLFGGFTSVNAYVDCLCRAMQCSYAAWQAVIELEGRKARLDCEDRARKAECERKRKDIVEDILCEYEKCKPTTPSDPGTHEPDCGCGQHHGDSVDDVP</sequence>
<feature type="compositionally biased region" description="Basic and acidic residues" evidence="2">
    <location>
        <begin position="284"/>
        <end position="304"/>
    </location>
</feature>
<evidence type="ECO:0000256" key="2">
    <source>
        <dbReference type="SAM" id="MobiDB-lite"/>
    </source>
</evidence>
<organism evidence="3 4">
    <name type="scientific">Kribbella rubisoli</name>
    <dbReference type="NCBI Taxonomy" id="3075929"/>
    <lineage>
        <taxon>Bacteria</taxon>
        <taxon>Bacillati</taxon>
        <taxon>Actinomycetota</taxon>
        <taxon>Actinomycetes</taxon>
        <taxon>Propionibacteriales</taxon>
        <taxon>Kribbellaceae</taxon>
        <taxon>Kribbella</taxon>
    </lineage>
</organism>
<keyword evidence="4" id="KW-1185">Reference proteome</keyword>
<feature type="region of interest" description="Disordered" evidence="2">
    <location>
        <begin position="274"/>
        <end position="304"/>
    </location>
</feature>
<dbReference type="EMBL" id="SHKR01000015">
    <property type="protein sequence ID" value="RZU11367.1"/>
    <property type="molecule type" value="Genomic_DNA"/>
</dbReference>
<proteinExistence type="predicted"/>
<evidence type="ECO:0000313" key="4">
    <source>
        <dbReference type="Proteomes" id="UP000292027"/>
    </source>
</evidence>
<dbReference type="Proteomes" id="UP000292027">
    <property type="component" value="Unassembled WGS sequence"/>
</dbReference>
<gene>
    <name evidence="3" type="ORF">EV645_6533</name>
</gene>
<reference evidence="3 4" key="1">
    <citation type="journal article" date="2015" name="Stand. Genomic Sci.">
        <title>Genomic Encyclopedia of Bacterial and Archaeal Type Strains, Phase III: the genomes of soil and plant-associated and newly described type strains.</title>
        <authorList>
            <person name="Whitman W.B."/>
            <person name="Woyke T."/>
            <person name="Klenk H.P."/>
            <person name="Zhou Y."/>
            <person name="Lilburn T.G."/>
            <person name="Beck B.J."/>
            <person name="De Vos P."/>
            <person name="Vandamme P."/>
            <person name="Eisen J.A."/>
            <person name="Garrity G."/>
            <person name="Hugenholtz P."/>
            <person name="Kyrpides N.C."/>
        </authorList>
    </citation>
    <scope>NUCLEOTIDE SEQUENCE [LARGE SCALE GENOMIC DNA]</scope>
    <source>
        <strain evidence="3 4">VKM Ac-2540</strain>
    </source>
</reference>
<dbReference type="AlphaFoldDB" id="A0A4Q7WML5"/>
<keyword evidence="1" id="KW-0175">Coiled coil</keyword>
<protein>
    <submittedName>
        <fullName evidence="3">Uncharacterized protein</fullName>
    </submittedName>
</protein>
<name>A0A4Q7WML5_9ACTN</name>
<feature type="coiled-coil region" evidence="1">
    <location>
        <begin position="36"/>
        <end position="81"/>
    </location>
</feature>